<organism evidence="1 2">
    <name type="scientific">Scleroderma citrinum Foug A</name>
    <dbReference type="NCBI Taxonomy" id="1036808"/>
    <lineage>
        <taxon>Eukaryota</taxon>
        <taxon>Fungi</taxon>
        <taxon>Dikarya</taxon>
        <taxon>Basidiomycota</taxon>
        <taxon>Agaricomycotina</taxon>
        <taxon>Agaricomycetes</taxon>
        <taxon>Agaricomycetidae</taxon>
        <taxon>Boletales</taxon>
        <taxon>Sclerodermatineae</taxon>
        <taxon>Sclerodermataceae</taxon>
        <taxon>Scleroderma</taxon>
    </lineage>
</organism>
<gene>
    <name evidence="1" type="ORF">SCLCIDRAFT_15523</name>
</gene>
<reference evidence="1 2" key="1">
    <citation type="submission" date="2014-04" db="EMBL/GenBank/DDBJ databases">
        <authorList>
            <consortium name="DOE Joint Genome Institute"/>
            <person name="Kuo A."/>
            <person name="Kohler A."/>
            <person name="Nagy L.G."/>
            <person name="Floudas D."/>
            <person name="Copeland A."/>
            <person name="Barry K.W."/>
            <person name="Cichocki N."/>
            <person name="Veneault-Fourrey C."/>
            <person name="LaButti K."/>
            <person name="Lindquist E.A."/>
            <person name="Lipzen A."/>
            <person name="Lundell T."/>
            <person name="Morin E."/>
            <person name="Murat C."/>
            <person name="Sun H."/>
            <person name="Tunlid A."/>
            <person name="Henrissat B."/>
            <person name="Grigoriev I.V."/>
            <person name="Hibbett D.S."/>
            <person name="Martin F."/>
            <person name="Nordberg H.P."/>
            <person name="Cantor M.N."/>
            <person name="Hua S.X."/>
        </authorList>
    </citation>
    <scope>NUCLEOTIDE SEQUENCE [LARGE SCALE GENOMIC DNA]</scope>
    <source>
        <strain evidence="1 2">Foug A</strain>
    </source>
</reference>
<reference evidence="2" key="2">
    <citation type="submission" date="2015-01" db="EMBL/GenBank/DDBJ databases">
        <title>Evolutionary Origins and Diversification of the Mycorrhizal Mutualists.</title>
        <authorList>
            <consortium name="DOE Joint Genome Institute"/>
            <consortium name="Mycorrhizal Genomics Consortium"/>
            <person name="Kohler A."/>
            <person name="Kuo A."/>
            <person name="Nagy L.G."/>
            <person name="Floudas D."/>
            <person name="Copeland A."/>
            <person name="Barry K.W."/>
            <person name="Cichocki N."/>
            <person name="Veneault-Fourrey C."/>
            <person name="LaButti K."/>
            <person name="Lindquist E.A."/>
            <person name="Lipzen A."/>
            <person name="Lundell T."/>
            <person name="Morin E."/>
            <person name="Murat C."/>
            <person name="Riley R."/>
            <person name="Ohm R."/>
            <person name="Sun H."/>
            <person name="Tunlid A."/>
            <person name="Henrissat B."/>
            <person name="Grigoriev I.V."/>
            <person name="Hibbett D.S."/>
            <person name="Martin F."/>
        </authorList>
    </citation>
    <scope>NUCLEOTIDE SEQUENCE [LARGE SCALE GENOMIC DNA]</scope>
    <source>
        <strain evidence="2">Foug A</strain>
    </source>
</reference>
<protein>
    <recommendedName>
        <fullName evidence="3">Protein YOP1</fullName>
    </recommendedName>
</protein>
<dbReference type="InParanoid" id="A0A0C3DSW9"/>
<dbReference type="Pfam" id="PF03134">
    <property type="entry name" value="TB2_DP1_HVA22"/>
    <property type="match status" value="1"/>
</dbReference>
<name>A0A0C3DSW9_9AGAM</name>
<dbReference type="EMBL" id="KN822033">
    <property type="protein sequence ID" value="KIM63715.1"/>
    <property type="molecule type" value="Genomic_DNA"/>
</dbReference>
<proteinExistence type="predicted"/>
<dbReference type="HOGENOM" id="CLU_107208_0_0_1"/>
<evidence type="ECO:0008006" key="3">
    <source>
        <dbReference type="Google" id="ProtNLM"/>
    </source>
</evidence>
<dbReference type="Proteomes" id="UP000053989">
    <property type="component" value="Unassembled WGS sequence"/>
</dbReference>
<dbReference type="AlphaFoldDB" id="A0A0C3DSW9"/>
<dbReference type="STRING" id="1036808.A0A0C3DSW9"/>
<evidence type="ECO:0000313" key="1">
    <source>
        <dbReference type="EMBL" id="KIM63715.1"/>
    </source>
</evidence>
<dbReference type="InterPro" id="IPR004345">
    <property type="entry name" value="TB2_DP1_HVA22"/>
</dbReference>
<dbReference type="OrthoDB" id="434647at2759"/>
<accession>A0A0C3DSW9</accession>
<sequence length="148" mass="17269">MPLVVPVLRLFIVFLNVYETFKTLKFPSPKRRGQPSIRSLTQRKRDLKGCLAIWIVWCCYAAYERTFDRIFSFLVPFHSEMKSVLLLFLLVTRAKGAEPLYLHVIRPFIKPYSAIVDPSLEVAHDIGDFVFALLQVPMDYLRSIWLTC</sequence>
<keyword evidence="2" id="KW-1185">Reference proteome</keyword>
<evidence type="ECO:0000313" key="2">
    <source>
        <dbReference type="Proteomes" id="UP000053989"/>
    </source>
</evidence>